<keyword evidence="3" id="KW-1185">Reference proteome</keyword>
<feature type="region of interest" description="Disordered" evidence="1">
    <location>
        <begin position="1"/>
        <end position="65"/>
    </location>
</feature>
<reference evidence="2" key="1">
    <citation type="submission" date="2025-08" db="UniProtKB">
        <authorList>
            <consortium name="Ensembl"/>
        </authorList>
    </citation>
    <scope>IDENTIFICATION</scope>
</reference>
<name>A0A8C9Q7M2_SPEDA</name>
<sequence length="65" mass="7616">RERLRKKERKEGKKEGRKKEGCKGHSLTEFSISHLPGRGEWGREDRSQQAHHAVHRCCHQSKPES</sequence>
<evidence type="ECO:0000313" key="2">
    <source>
        <dbReference type="Ensembl" id="ENSSDAP00000017502.1"/>
    </source>
</evidence>
<dbReference type="Proteomes" id="UP000694422">
    <property type="component" value="Unplaced"/>
</dbReference>
<protein>
    <submittedName>
        <fullName evidence="2">Uncharacterized protein</fullName>
    </submittedName>
</protein>
<dbReference type="Ensembl" id="ENSSDAT00000019957.1">
    <property type="protein sequence ID" value="ENSSDAP00000017502.1"/>
    <property type="gene ID" value="ENSSDAG00000015920.1"/>
</dbReference>
<reference evidence="2" key="2">
    <citation type="submission" date="2025-09" db="UniProtKB">
        <authorList>
            <consortium name="Ensembl"/>
        </authorList>
    </citation>
    <scope>IDENTIFICATION</scope>
</reference>
<feature type="compositionally biased region" description="Basic and acidic residues" evidence="1">
    <location>
        <begin position="1"/>
        <end position="23"/>
    </location>
</feature>
<proteinExistence type="predicted"/>
<accession>A0A8C9Q7M2</accession>
<organism evidence="2 3">
    <name type="scientific">Spermophilus dauricus</name>
    <name type="common">Daurian ground squirrel</name>
    <dbReference type="NCBI Taxonomy" id="99837"/>
    <lineage>
        <taxon>Eukaryota</taxon>
        <taxon>Metazoa</taxon>
        <taxon>Chordata</taxon>
        <taxon>Craniata</taxon>
        <taxon>Vertebrata</taxon>
        <taxon>Euteleostomi</taxon>
        <taxon>Mammalia</taxon>
        <taxon>Eutheria</taxon>
        <taxon>Euarchontoglires</taxon>
        <taxon>Glires</taxon>
        <taxon>Rodentia</taxon>
        <taxon>Sciuromorpha</taxon>
        <taxon>Sciuridae</taxon>
        <taxon>Xerinae</taxon>
        <taxon>Marmotini</taxon>
        <taxon>Spermophilus</taxon>
    </lineage>
</organism>
<dbReference type="AlphaFoldDB" id="A0A8C9Q7M2"/>
<evidence type="ECO:0000256" key="1">
    <source>
        <dbReference type="SAM" id="MobiDB-lite"/>
    </source>
</evidence>
<evidence type="ECO:0000313" key="3">
    <source>
        <dbReference type="Proteomes" id="UP000694422"/>
    </source>
</evidence>